<keyword evidence="1" id="KW-0472">Membrane</keyword>
<evidence type="ECO:0000259" key="2">
    <source>
        <dbReference type="Pfam" id="PF25607"/>
    </source>
</evidence>
<keyword evidence="1" id="KW-1133">Transmembrane helix</keyword>
<protein>
    <submittedName>
        <fullName evidence="3">Aerotolerance protein BatD</fullName>
    </submittedName>
</protein>
<dbReference type="PANTHER" id="PTHR40940:SF1">
    <property type="entry name" value="PROTEIN BATD"/>
    <property type="match status" value="1"/>
</dbReference>
<dbReference type="InterPro" id="IPR025738">
    <property type="entry name" value="BatD"/>
</dbReference>
<keyword evidence="1" id="KW-0812">Transmembrane</keyword>
<name>A0A3B0WFZ1_9ZZZZ</name>
<sequence length="580" mass="64589">MNTIMFSMLRTLLFFSVFISATLQAANITVTASRNSVALDDSFHLIYEADSSVDDDPDFSPIYENFDVLNSSQSTNMRSANGSWSMKKTWDLSVIAKKTGKLTIPAIIFGTDISPAIQISVTNSSSPNSASSNGQSTVPAKIFLENSLDKNSGWLQSQYIYTVRLLRTVSISNASLTDPTTNDPDAIITKLSENNYQTTRNGIRYDAFERRYAIFPQKSGQLKIRPVAFEGRINLTQARTIFDQFRMSGQLKRLRSKTVSATVKAAPNNINLQDWLPAAELQLVEEWSDDIKNIKTGDPVTRTVTIAASGLTAVQLPDLGFDDIDGLKQYPDKPIVEDRTQTSGITGIKQMKVAIIPTTAGTYTLPEIKLQWWNTRTNKKEVAIIPEKVLTAIGSAASSNSIITTPKSTQTKLIQDNKKRISDEKGASLIAQVENSFYWKWLALAFATAWLLTLLWLLKKPEKNKRKDKILAEEKSISIKTTIAAVKKHAKNNDLENTRLALIEWAKLIYANDTITNLSQIANRCSPELAKEIRSLNESLYSFEKLSWGGSSLAAEFKNESSLISKKENNRSVLKPLYNN</sequence>
<dbReference type="AlphaFoldDB" id="A0A3B0WFZ1"/>
<dbReference type="PANTHER" id="PTHR40940">
    <property type="entry name" value="PROTEIN BATD-RELATED"/>
    <property type="match status" value="1"/>
</dbReference>
<dbReference type="Pfam" id="PF13584">
    <property type="entry name" value="BatD"/>
    <property type="match status" value="1"/>
</dbReference>
<dbReference type="EMBL" id="UOFD01000028">
    <property type="protein sequence ID" value="VAW51370.1"/>
    <property type="molecule type" value="Genomic_DNA"/>
</dbReference>
<feature type="domain" description="DUF7939" evidence="2">
    <location>
        <begin position="481"/>
        <end position="559"/>
    </location>
</feature>
<gene>
    <name evidence="3" type="ORF">MNBD_GAMMA06-951</name>
</gene>
<reference evidence="3" key="1">
    <citation type="submission" date="2018-06" db="EMBL/GenBank/DDBJ databases">
        <authorList>
            <person name="Zhirakovskaya E."/>
        </authorList>
    </citation>
    <scope>NUCLEOTIDE SEQUENCE</scope>
</reference>
<evidence type="ECO:0000313" key="3">
    <source>
        <dbReference type="EMBL" id="VAW51370.1"/>
    </source>
</evidence>
<feature type="transmembrane region" description="Helical" evidence="1">
    <location>
        <begin position="438"/>
        <end position="458"/>
    </location>
</feature>
<dbReference type="Pfam" id="PF25607">
    <property type="entry name" value="DUF7939"/>
    <property type="match status" value="1"/>
</dbReference>
<organism evidence="3">
    <name type="scientific">hydrothermal vent metagenome</name>
    <dbReference type="NCBI Taxonomy" id="652676"/>
    <lineage>
        <taxon>unclassified sequences</taxon>
        <taxon>metagenomes</taxon>
        <taxon>ecological metagenomes</taxon>
    </lineage>
</organism>
<evidence type="ECO:0000256" key="1">
    <source>
        <dbReference type="SAM" id="Phobius"/>
    </source>
</evidence>
<dbReference type="InterPro" id="IPR057699">
    <property type="entry name" value="DUF7939"/>
</dbReference>
<accession>A0A3B0WFZ1</accession>
<proteinExistence type="predicted"/>